<comment type="caution">
    <text evidence="5">The sequence shown here is derived from an EMBL/GenBank/DDBJ whole genome shotgun (WGS) entry which is preliminary data.</text>
</comment>
<dbReference type="InterPro" id="IPR011766">
    <property type="entry name" value="TPP_enzyme_TPP-bd"/>
</dbReference>
<protein>
    <submittedName>
        <fullName evidence="5">Acetolactate synthase large subunit</fullName>
    </submittedName>
</protein>
<dbReference type="NCBIfam" id="NF005760">
    <property type="entry name" value="PRK07586.1"/>
    <property type="match status" value="1"/>
</dbReference>
<feature type="domain" description="Thiamine pyrophosphate enzyme N-terminal TPP-binding" evidence="4">
    <location>
        <begin position="2"/>
        <end position="106"/>
    </location>
</feature>
<proteinExistence type="inferred from homology"/>
<dbReference type="InterPro" id="IPR045229">
    <property type="entry name" value="TPP_enz"/>
</dbReference>
<dbReference type="PANTHER" id="PTHR18968">
    <property type="entry name" value="THIAMINE PYROPHOSPHATE ENZYMES"/>
    <property type="match status" value="1"/>
</dbReference>
<dbReference type="Gene3D" id="3.40.50.970">
    <property type="match status" value="2"/>
</dbReference>
<comment type="similarity">
    <text evidence="1">Belongs to the TPP enzyme family.</text>
</comment>
<evidence type="ECO:0000259" key="4">
    <source>
        <dbReference type="Pfam" id="PF02776"/>
    </source>
</evidence>
<evidence type="ECO:0000256" key="2">
    <source>
        <dbReference type="ARBA" id="ARBA00023052"/>
    </source>
</evidence>
<dbReference type="RefSeq" id="WP_180281676.1">
    <property type="nucleotide sequence ID" value="NZ_JABFDB010000004.1"/>
</dbReference>
<feature type="domain" description="Thiamine pyrophosphate enzyme TPP-binding" evidence="3">
    <location>
        <begin position="376"/>
        <end position="514"/>
    </location>
</feature>
<dbReference type="Proteomes" id="UP000584642">
    <property type="component" value="Unassembled WGS sequence"/>
</dbReference>
<dbReference type="SUPFAM" id="SSF52518">
    <property type="entry name" value="Thiamin diphosphate-binding fold (THDP-binding)"/>
    <property type="match status" value="2"/>
</dbReference>
<evidence type="ECO:0000256" key="1">
    <source>
        <dbReference type="ARBA" id="ARBA00007812"/>
    </source>
</evidence>
<dbReference type="Pfam" id="PF02775">
    <property type="entry name" value="TPP_enzyme_C"/>
    <property type="match status" value="1"/>
</dbReference>
<evidence type="ECO:0000313" key="5">
    <source>
        <dbReference type="EMBL" id="NYZ19919.1"/>
    </source>
</evidence>
<keyword evidence="6" id="KW-1185">Reference proteome</keyword>
<dbReference type="EMBL" id="JABFDB010000004">
    <property type="protein sequence ID" value="NYZ19919.1"/>
    <property type="molecule type" value="Genomic_DNA"/>
</dbReference>
<sequence length="517" mass="52844">MLGADHLVRSLIAGGVELCLGNPGTSEMHFIAALDRNPGLRCVLTLFEGVATGAADGYARLAGKPAATLMHLGPGLANGLCNLHNARRARVPLLNIVGEHAAHHRAYDAPLHSDVEAVARPFSDWVRTAQSAATLSHDCAAAIAAARTPPGRIATLILPADTAWTEAGDAAPTPLPPVPDPLRVDAARVEAAARTLRSGEPAALLIGGAALLDRGLDLAHRIAAATGCRVIAPMSNARITRGRGRPPVPRIPFAVDAACAFMGGLRHVVMVGAKPPVAFFAYPDKPSLLTPPGCALHPLAGIEEDALRALADLADALDAPAVPPPPDKPAPMAPDTGGRITGPGLAALLARRLPEDAVVIDEALSLGFALYDGTHAAAPHDWLQMAGGATGEGLPLAVGAALARPDRKVVCLQADGSGLYTVQALWTLAREGLDVTVLVLSNRAYATLTGELAKVGARNPGPSALGMIRLDAPAIGWPDLARGFGVPASRATTPAEADAAIAAALATQGPALVELVL</sequence>
<reference evidence="5 6" key="1">
    <citation type="submission" date="2020-05" db="EMBL/GenBank/DDBJ databases">
        <title>Azospirillum oleiclasticum sp. nov, a nitrogen-fixing and heavy crude oil-emulsifying bacterium isolated from the crude oil of Yumen Oilfield.</title>
        <authorList>
            <person name="Wu D."/>
            <person name="Cai M."/>
            <person name="Zhang X."/>
        </authorList>
    </citation>
    <scope>NUCLEOTIDE SEQUENCE [LARGE SCALE GENOMIC DNA]</scope>
    <source>
        <strain evidence="5 6">ROY-1-1-2</strain>
    </source>
</reference>
<dbReference type="PANTHER" id="PTHR18968:SF86">
    <property type="entry name" value="ACETOLACTATE SYNTHASE LARGE SUBUNIT ILVX-RELATED"/>
    <property type="match status" value="1"/>
</dbReference>
<evidence type="ECO:0000313" key="6">
    <source>
        <dbReference type="Proteomes" id="UP000584642"/>
    </source>
</evidence>
<organism evidence="5 6">
    <name type="scientific">Azospirillum oleiclasticum</name>
    <dbReference type="NCBI Taxonomy" id="2735135"/>
    <lineage>
        <taxon>Bacteria</taxon>
        <taxon>Pseudomonadati</taxon>
        <taxon>Pseudomonadota</taxon>
        <taxon>Alphaproteobacteria</taxon>
        <taxon>Rhodospirillales</taxon>
        <taxon>Azospirillaceae</taxon>
        <taxon>Azospirillum</taxon>
    </lineage>
</organism>
<accession>A0ABX2T6F7</accession>
<dbReference type="CDD" id="cd07035">
    <property type="entry name" value="TPP_PYR_POX_like"/>
    <property type="match status" value="1"/>
</dbReference>
<keyword evidence="2" id="KW-0786">Thiamine pyrophosphate</keyword>
<gene>
    <name evidence="5" type="ORF">HND93_09355</name>
</gene>
<dbReference type="Pfam" id="PF02776">
    <property type="entry name" value="TPP_enzyme_N"/>
    <property type="match status" value="1"/>
</dbReference>
<evidence type="ECO:0000259" key="3">
    <source>
        <dbReference type="Pfam" id="PF02775"/>
    </source>
</evidence>
<dbReference type="InterPro" id="IPR012001">
    <property type="entry name" value="Thiamin_PyroP_enz_TPP-bd_dom"/>
</dbReference>
<dbReference type="InterPro" id="IPR029061">
    <property type="entry name" value="THDP-binding"/>
</dbReference>
<name>A0ABX2T6F7_9PROT</name>
<dbReference type="CDD" id="cd02002">
    <property type="entry name" value="TPP_BFDC"/>
    <property type="match status" value="1"/>
</dbReference>